<evidence type="ECO:0000259" key="8">
    <source>
        <dbReference type="SMART" id="SM00481"/>
    </source>
</evidence>
<dbReference type="SMART" id="SM00481">
    <property type="entry name" value="POLIIIAc"/>
    <property type="match status" value="1"/>
</dbReference>
<keyword evidence="6" id="KW-0239">DNA-directed DNA polymerase</keyword>
<dbReference type="InterPro" id="IPR011708">
    <property type="entry name" value="DNA_pol3_alpha_NTPase_dom"/>
</dbReference>
<feature type="domain" description="Polymerase/histidinol phosphatase N-terminal" evidence="8">
    <location>
        <begin position="5"/>
        <end position="72"/>
    </location>
</feature>
<evidence type="ECO:0000313" key="10">
    <source>
        <dbReference type="Proteomes" id="UP001501469"/>
    </source>
</evidence>
<proteinExistence type="predicted"/>
<dbReference type="InterPro" id="IPR016195">
    <property type="entry name" value="Pol/histidinol_Pase-like"/>
</dbReference>
<organism evidence="9 10">
    <name type="scientific">Hymenobacter glaciei</name>
    <dbReference type="NCBI Taxonomy" id="877209"/>
    <lineage>
        <taxon>Bacteria</taxon>
        <taxon>Pseudomonadati</taxon>
        <taxon>Bacteroidota</taxon>
        <taxon>Cytophagia</taxon>
        <taxon>Cytophagales</taxon>
        <taxon>Hymenobacteraceae</taxon>
        <taxon>Hymenobacter</taxon>
    </lineage>
</organism>
<dbReference type="RefSeq" id="WP_345050414.1">
    <property type="nucleotide sequence ID" value="NZ_BAABDK010000005.1"/>
</dbReference>
<dbReference type="EC" id="2.7.7.7" evidence="1"/>
<evidence type="ECO:0000256" key="2">
    <source>
        <dbReference type="ARBA" id="ARBA00019114"/>
    </source>
</evidence>
<dbReference type="InterPro" id="IPR004805">
    <property type="entry name" value="DnaE2/DnaE/PolC"/>
</dbReference>
<dbReference type="Pfam" id="PF07733">
    <property type="entry name" value="DNA_pol3_alpha"/>
    <property type="match status" value="1"/>
</dbReference>
<evidence type="ECO:0000256" key="6">
    <source>
        <dbReference type="ARBA" id="ARBA00022932"/>
    </source>
</evidence>
<dbReference type="Gene3D" id="1.10.10.1600">
    <property type="entry name" value="Bacterial DNA polymerase III alpha subunit, thumb domain"/>
    <property type="match status" value="1"/>
</dbReference>
<dbReference type="EMBL" id="BAABDK010000005">
    <property type="protein sequence ID" value="GAA4025833.1"/>
    <property type="molecule type" value="Genomic_DNA"/>
</dbReference>
<dbReference type="PANTHER" id="PTHR32294">
    <property type="entry name" value="DNA POLYMERASE III SUBUNIT ALPHA"/>
    <property type="match status" value="1"/>
</dbReference>
<keyword evidence="3" id="KW-0808">Transferase</keyword>
<dbReference type="Pfam" id="PF02811">
    <property type="entry name" value="PHP"/>
    <property type="match status" value="1"/>
</dbReference>
<gene>
    <name evidence="9" type="primary">dnaE</name>
    <name evidence="9" type="ORF">GCM10022409_07300</name>
</gene>
<dbReference type="Pfam" id="PF14579">
    <property type="entry name" value="HHH_6"/>
    <property type="match status" value="1"/>
</dbReference>
<dbReference type="Gene3D" id="1.10.150.870">
    <property type="match status" value="1"/>
</dbReference>
<comment type="catalytic activity">
    <reaction evidence="7">
        <text>DNA(n) + a 2'-deoxyribonucleoside 5'-triphosphate = DNA(n+1) + diphosphate</text>
        <dbReference type="Rhea" id="RHEA:22508"/>
        <dbReference type="Rhea" id="RHEA-COMP:17339"/>
        <dbReference type="Rhea" id="RHEA-COMP:17340"/>
        <dbReference type="ChEBI" id="CHEBI:33019"/>
        <dbReference type="ChEBI" id="CHEBI:61560"/>
        <dbReference type="ChEBI" id="CHEBI:173112"/>
        <dbReference type="EC" id="2.7.7.7"/>
    </reaction>
</comment>
<dbReference type="PANTHER" id="PTHR32294:SF0">
    <property type="entry name" value="DNA POLYMERASE III SUBUNIT ALPHA"/>
    <property type="match status" value="1"/>
</dbReference>
<evidence type="ECO:0000256" key="1">
    <source>
        <dbReference type="ARBA" id="ARBA00012417"/>
    </source>
</evidence>
<dbReference type="CDD" id="cd12113">
    <property type="entry name" value="PHP_PolIIIA_DnaE3"/>
    <property type="match status" value="1"/>
</dbReference>
<dbReference type="InterPro" id="IPR003141">
    <property type="entry name" value="Pol/His_phosphatase_N"/>
</dbReference>
<keyword evidence="10" id="KW-1185">Reference proteome</keyword>
<protein>
    <recommendedName>
        <fullName evidence="2">DNA polymerase III subunit alpha</fullName>
        <ecNumber evidence="1">2.7.7.7</ecNumber>
    </recommendedName>
</protein>
<evidence type="ECO:0000313" key="9">
    <source>
        <dbReference type="EMBL" id="GAA4025833.1"/>
    </source>
</evidence>
<dbReference type="InterPro" id="IPR041931">
    <property type="entry name" value="DNA_pol3_alpha_thumb_dom"/>
</dbReference>
<dbReference type="Pfam" id="PF17657">
    <property type="entry name" value="DNA_pol3_finger"/>
    <property type="match status" value="1"/>
</dbReference>
<dbReference type="CDD" id="cd04485">
    <property type="entry name" value="DnaE_OBF"/>
    <property type="match status" value="1"/>
</dbReference>
<dbReference type="NCBIfam" id="TIGR00594">
    <property type="entry name" value="polc"/>
    <property type="match status" value="1"/>
</dbReference>
<dbReference type="SUPFAM" id="SSF89550">
    <property type="entry name" value="PHP domain-like"/>
    <property type="match status" value="1"/>
</dbReference>
<evidence type="ECO:0000256" key="4">
    <source>
        <dbReference type="ARBA" id="ARBA00022695"/>
    </source>
</evidence>
<evidence type="ECO:0000256" key="3">
    <source>
        <dbReference type="ARBA" id="ARBA00022679"/>
    </source>
</evidence>
<dbReference type="InterPro" id="IPR004013">
    <property type="entry name" value="PHP_dom"/>
</dbReference>
<sequence>MPVFSHLHSHTQYSLLDGQASIGALMKKAQKDGMPAVALTDHGNMFGAFNFVAEANKYNVKPIVGCEFYLVEDRHKKAFSREKGERDVRHHQLLLAKDQAGYHNLSKLCSMSFIEGVYSKFPRIDRELLVKYHEGLIATSCCIGAEIPQTILFKSEAEAEEKLKWWLDLFGEDYYIEIQRHGLMNFDGTGKSQEDVNQVLLGFARKYNVKVICTNDSHYVDQTDYAAHDLLLCVNTGEEHSIPVGDMRTNYYTLMTSGGEVKYDLLDNLRRDHGRDERAQKQLRRIDEELQKPKPHTRFGFANDQFFFKTQAQMNELFIDVPESVDNTNEIVDKITPPKLARDILLPNFPIPAPFANADEFLRELTYVGAFGPSAGNGTVTMTKPPRYSERTPEVEERLDYELRIIQTMGFAGYFLITQDFINHGRNIGVAVGPGRGSAAGSAVAYCVGITNIDPIKYSLLFERFLNPERVSMPDIDIDFDDVNRQKVIDYVVNKYGKTQVAQIITFGTMAAKSSIKDVARAMELPLPQTNDLTKMVPEKPGTTLAGAFAENQELEYILRDTSPDNLKGQILRLAVQLEGSVRNTGIHAAGVIIAPDDITKYIPVSTSKDSDLLITQFDGKVIESAGMLKMDFLGLKTLTVIVDAMRLIERNHGVKIDIDEIPLDDEKTYALYQRGDTIGTFQFESEGMRQYLKDLKPTNIEDLIAMNALYRPGPMQFIPNFINRKHGREEVVYPHELLKPILEYSQGIMVYQEQIMQTAQILAGYSLGGADLLRRAMGKKDMKKMALEREKFIEGAKNLHGILAKKANDVFDVMEKFAEYGFNRSHSAAYSVVAYQTGYLKANYPAEYMAAVLTNNMGDIKKVTFFIEEARKQGVPVLGPDVNESLLKFNVNQEGAIRFGMGAVKGAGELAVESMVQEREKTGPYSDIFDFAKRVNLRTVNKKTFESLAQAGAFDGFDKHRRLYLDAPAGDQNLIEKAMRVGQQHAAAKESAQHSLFGAGAFGAVSAPMPKIHEMEPWSKTEQLRREKEVVGFYLSGHPLDAYKLELDAYCTCGLEKVDEIKNKEIAVAGLINNVLFKTTKTGQPFCTFTLEDYETSINPALFRDDYTKFAPLINPRNYPNEQVPPMYVKLKQELRRHTQDQWDLRILTMEPLADVAEKRSKGVRVRLDLRTVTAPMLDRLEEAIEHAPGSKRLEIQFVEPHEHLAVDMFSRRFQIEPKTFIEKMKELDMEVCTLI</sequence>
<keyword evidence="5" id="KW-0235">DNA replication</keyword>
<name>A0ABP7TG91_9BACT</name>
<dbReference type="Gene3D" id="3.20.20.140">
    <property type="entry name" value="Metal-dependent hydrolases"/>
    <property type="match status" value="1"/>
</dbReference>
<evidence type="ECO:0000256" key="7">
    <source>
        <dbReference type="ARBA" id="ARBA00049244"/>
    </source>
</evidence>
<dbReference type="Proteomes" id="UP001501469">
    <property type="component" value="Unassembled WGS sequence"/>
</dbReference>
<comment type="caution">
    <text evidence="9">The sequence shown here is derived from an EMBL/GenBank/DDBJ whole genome shotgun (WGS) entry which is preliminary data.</text>
</comment>
<evidence type="ECO:0000256" key="5">
    <source>
        <dbReference type="ARBA" id="ARBA00022705"/>
    </source>
</evidence>
<dbReference type="InterPro" id="IPR029460">
    <property type="entry name" value="DNAPol_HHH"/>
</dbReference>
<dbReference type="InterPro" id="IPR040982">
    <property type="entry name" value="DNA_pol3_finger"/>
</dbReference>
<reference evidence="10" key="1">
    <citation type="journal article" date="2019" name="Int. J. Syst. Evol. Microbiol.">
        <title>The Global Catalogue of Microorganisms (GCM) 10K type strain sequencing project: providing services to taxonomists for standard genome sequencing and annotation.</title>
        <authorList>
            <consortium name="The Broad Institute Genomics Platform"/>
            <consortium name="The Broad Institute Genome Sequencing Center for Infectious Disease"/>
            <person name="Wu L."/>
            <person name="Ma J."/>
        </authorList>
    </citation>
    <scope>NUCLEOTIDE SEQUENCE [LARGE SCALE GENOMIC DNA]</scope>
    <source>
        <strain evidence="10">JCM 17225</strain>
    </source>
</reference>
<dbReference type="NCBIfam" id="NF004226">
    <property type="entry name" value="PRK05673.1"/>
    <property type="match status" value="1"/>
</dbReference>
<keyword evidence="4" id="KW-0548">Nucleotidyltransferase</keyword>
<accession>A0ABP7TG91</accession>